<feature type="repeat" description="TPR" evidence="3">
    <location>
        <begin position="61"/>
        <end position="94"/>
    </location>
</feature>
<dbReference type="SMART" id="SM00028">
    <property type="entry name" value="TPR"/>
    <property type="match status" value="19"/>
</dbReference>
<dbReference type="InterPro" id="IPR011990">
    <property type="entry name" value="TPR-like_helical_dom_sf"/>
</dbReference>
<keyword evidence="1" id="KW-0677">Repeat</keyword>
<name>A0A7C0U1Y8_DESA2</name>
<sequence length="792" mass="92417">MKIFLKSWIFLLSLLIIFSCGGKEERKQSFFNKGMELFEKGDYKKAQLEFKNAIKIDPKFAKGYYMVGLCAYRLRNLTQAFKYFNTATTLDPNLFDAHIKMGFIYIIAREPEKALEKAELVLKKEAKNTEALLLKATALKFQNKKEEAIKILKEIISLDPKKAQAYISLAQLYEVKNDLALAEETLKTGLKNNPKNLSLNLALASFYESQKRFKEAEAFYKKAIGLSKEDRAKLILVRFYTRISEFDKAKEITNYLIKAHPEDYKYHLTLAAILLKEKKITEAEKTLKKAIETFNEPEIYLFLADLYKQQGKEKPYLDILKQCVKSAKESPLLFKARNLLATYYLEKRENKLAFDEINAVLEKNPKNLEAHFLKAKYHLNMKQANEAIAELRFVLKEKPKFLDAYRLLARAYFMNGQIELAEDTLKEALKIKEDDLESKFLLAQVYFKKHDLKEAEREFEEILKIAPNHIPTLILLGDTYLIQGKIEKSKKVYNKALNLSPKNPFIYHKLGIIEKGQKNFDKAINHFKEALKIKKDFLEALIELTRCYVAKKEYQKAIAKCREYLNLVPKHEFYIQNLLGEVYLRAKKPKKAEEAFLKAISIKPEAPNTYYNLARVYKYLFPKETAKNYEKIIKTELKDSPHAWFILALLYEQEGKYKKVESCYQYILNKYPEHAAAANNLAFLYVEKMKTDENLKKARNLIDKVIKKFPNHPDFLDTSGWIHYHLKNYEKALSDLREAIRINPDKPIYHYHLGMTYKAMGQLTLAKAELIKATKENINFPGKALALKLYKK</sequence>
<reference evidence="4" key="1">
    <citation type="journal article" date="2020" name="mSystems">
        <title>Genome- and Community-Level Interaction Insights into Carbon Utilization and Element Cycling Functions of Hydrothermarchaeota in Hydrothermal Sediment.</title>
        <authorList>
            <person name="Zhou Z."/>
            <person name="Liu Y."/>
            <person name="Xu W."/>
            <person name="Pan J."/>
            <person name="Luo Z.H."/>
            <person name="Li M."/>
        </authorList>
    </citation>
    <scope>NUCLEOTIDE SEQUENCE [LARGE SCALE GENOMIC DNA]</scope>
    <source>
        <strain evidence="4">HyVt-233</strain>
    </source>
</reference>
<comment type="caution">
    <text evidence="4">The sequence shown here is derived from an EMBL/GenBank/DDBJ whole genome shotgun (WGS) entry which is preliminary data.</text>
</comment>
<dbReference type="AlphaFoldDB" id="A0A7C0U1Y8"/>
<evidence type="ECO:0000256" key="1">
    <source>
        <dbReference type="ARBA" id="ARBA00022737"/>
    </source>
</evidence>
<dbReference type="Pfam" id="PF13414">
    <property type="entry name" value="TPR_11"/>
    <property type="match status" value="2"/>
</dbReference>
<organism evidence="4">
    <name type="scientific">Desulfofervidus auxilii</name>
    <dbReference type="NCBI Taxonomy" id="1621989"/>
    <lineage>
        <taxon>Bacteria</taxon>
        <taxon>Pseudomonadati</taxon>
        <taxon>Thermodesulfobacteriota</taxon>
        <taxon>Candidatus Desulfofervidia</taxon>
        <taxon>Candidatus Desulfofervidales</taxon>
        <taxon>Candidatus Desulfofervidaceae</taxon>
        <taxon>Candidatus Desulfofervidus</taxon>
    </lineage>
</organism>
<dbReference type="Pfam" id="PF13432">
    <property type="entry name" value="TPR_16"/>
    <property type="match status" value="1"/>
</dbReference>
<dbReference type="PROSITE" id="PS51257">
    <property type="entry name" value="PROKAR_LIPOPROTEIN"/>
    <property type="match status" value="1"/>
</dbReference>
<gene>
    <name evidence="4" type="ORF">ENG63_01860</name>
</gene>
<feature type="repeat" description="TPR" evidence="3">
    <location>
        <begin position="641"/>
        <end position="674"/>
    </location>
</feature>
<dbReference type="EMBL" id="DRBS01000072">
    <property type="protein sequence ID" value="HDD43595.1"/>
    <property type="molecule type" value="Genomic_DNA"/>
</dbReference>
<feature type="repeat" description="TPR" evidence="3">
    <location>
        <begin position="402"/>
        <end position="435"/>
    </location>
</feature>
<dbReference type="PROSITE" id="PS50005">
    <property type="entry name" value="TPR"/>
    <property type="match status" value="11"/>
</dbReference>
<dbReference type="Proteomes" id="UP000886289">
    <property type="component" value="Unassembled WGS sequence"/>
</dbReference>
<dbReference type="Gene3D" id="1.25.40.10">
    <property type="entry name" value="Tetratricopeptide repeat domain"/>
    <property type="match status" value="5"/>
</dbReference>
<feature type="repeat" description="TPR" evidence="3">
    <location>
        <begin position="129"/>
        <end position="162"/>
    </location>
</feature>
<dbReference type="InterPro" id="IPR019734">
    <property type="entry name" value="TPR_rpt"/>
</dbReference>
<dbReference type="Pfam" id="PF14559">
    <property type="entry name" value="TPR_19"/>
    <property type="match status" value="3"/>
</dbReference>
<feature type="repeat" description="TPR" evidence="3">
    <location>
        <begin position="713"/>
        <end position="746"/>
    </location>
</feature>
<dbReference type="Pfam" id="PF13181">
    <property type="entry name" value="TPR_8"/>
    <property type="match status" value="1"/>
</dbReference>
<dbReference type="InterPro" id="IPR050498">
    <property type="entry name" value="Ycf3"/>
</dbReference>
<feature type="repeat" description="TPR" evidence="3">
    <location>
        <begin position="573"/>
        <end position="606"/>
    </location>
</feature>
<keyword evidence="2 3" id="KW-0802">TPR repeat</keyword>
<evidence type="ECO:0000256" key="3">
    <source>
        <dbReference type="PROSITE-ProRule" id="PRU00339"/>
    </source>
</evidence>
<feature type="repeat" description="TPR" evidence="3">
    <location>
        <begin position="163"/>
        <end position="196"/>
    </location>
</feature>
<dbReference type="Pfam" id="PF25058">
    <property type="entry name" value="ARM_TT21"/>
    <property type="match status" value="1"/>
</dbReference>
<feature type="repeat" description="TPR" evidence="3">
    <location>
        <begin position="27"/>
        <end position="60"/>
    </location>
</feature>
<dbReference type="PANTHER" id="PTHR44858">
    <property type="entry name" value="TETRATRICOPEPTIDE REPEAT PROTEIN 6"/>
    <property type="match status" value="1"/>
</dbReference>
<feature type="repeat" description="TPR" evidence="3">
    <location>
        <begin position="436"/>
        <end position="469"/>
    </location>
</feature>
<feature type="repeat" description="TPR" evidence="3">
    <location>
        <begin position="504"/>
        <end position="537"/>
    </location>
</feature>
<dbReference type="PANTHER" id="PTHR44858:SF1">
    <property type="entry name" value="UDP-N-ACETYLGLUCOSAMINE--PEPTIDE N-ACETYLGLUCOSAMINYLTRANSFERASE SPINDLY-RELATED"/>
    <property type="match status" value="1"/>
</dbReference>
<accession>A0A7C0U1Y8</accession>
<dbReference type="SUPFAM" id="SSF48452">
    <property type="entry name" value="TPR-like"/>
    <property type="match status" value="4"/>
</dbReference>
<proteinExistence type="predicted"/>
<protein>
    <submittedName>
        <fullName evidence="4">Tetratricopeptide repeat protein</fullName>
    </submittedName>
</protein>
<evidence type="ECO:0000256" key="2">
    <source>
        <dbReference type="ARBA" id="ARBA00022803"/>
    </source>
</evidence>
<feature type="repeat" description="TPR" evidence="3">
    <location>
        <begin position="470"/>
        <end position="503"/>
    </location>
</feature>
<evidence type="ECO:0000313" key="4">
    <source>
        <dbReference type="EMBL" id="HDD43595.1"/>
    </source>
</evidence>